<evidence type="ECO:0000256" key="1">
    <source>
        <dbReference type="ARBA" id="ARBA00023242"/>
    </source>
</evidence>
<dbReference type="Proteomes" id="UP000813461">
    <property type="component" value="Unassembled WGS sequence"/>
</dbReference>
<accession>A0A8K0W3X1</accession>
<evidence type="ECO:0000313" key="5">
    <source>
        <dbReference type="Proteomes" id="UP000813461"/>
    </source>
</evidence>
<protein>
    <recommendedName>
        <fullName evidence="3">Xylanolytic transcriptional activator regulatory domain-containing protein</fullName>
    </recommendedName>
</protein>
<evidence type="ECO:0000259" key="3">
    <source>
        <dbReference type="SMART" id="SM00906"/>
    </source>
</evidence>
<proteinExistence type="predicted"/>
<dbReference type="InterPro" id="IPR007219">
    <property type="entry name" value="XnlR_reg_dom"/>
</dbReference>
<dbReference type="PANTHER" id="PTHR47654">
    <property type="entry name" value="ZN(II)2CYS6 TRANSCRIPTION FACTOR (EUROFUNG)-RELATED"/>
    <property type="match status" value="1"/>
</dbReference>
<dbReference type="InterPro" id="IPR053230">
    <property type="entry name" value="Trans_reg_galc"/>
</dbReference>
<name>A0A8K0W3X1_9PLEO</name>
<dbReference type="CDD" id="cd12148">
    <property type="entry name" value="fungal_TF_MHR"/>
    <property type="match status" value="1"/>
</dbReference>
<dbReference type="PANTHER" id="PTHR47654:SF5">
    <property type="entry name" value="TRANSCRIPTION FACTOR DOMAIN-CONTAINING PROTEIN"/>
    <property type="match status" value="1"/>
</dbReference>
<dbReference type="SMART" id="SM00906">
    <property type="entry name" value="Fungal_trans"/>
    <property type="match status" value="1"/>
</dbReference>
<gene>
    <name evidence="4" type="ORF">FB567DRAFT_609546</name>
</gene>
<keyword evidence="1" id="KW-0539">Nucleus</keyword>
<feature type="non-terminal residue" evidence="4">
    <location>
        <position position="568"/>
    </location>
</feature>
<feature type="domain" description="Xylanolytic transcriptional activator regulatory" evidence="3">
    <location>
        <begin position="223"/>
        <end position="296"/>
    </location>
</feature>
<dbReference type="GO" id="GO:0008270">
    <property type="term" value="F:zinc ion binding"/>
    <property type="evidence" value="ECO:0007669"/>
    <property type="project" value="InterPro"/>
</dbReference>
<sequence length="568" mass="63934">MLDENQVSASVGLNESLDFLEDLLGDNRSAGPGFMGRNAQVQWLRTLQRNLDQSRMEPSDPPHAPPGGSSEAFSQRAEASQLRRGHSVPDPPLSDYYFYLDNTDVENPVPDPHTLPPVDRAAMFLDVYRTKVHKPFRILDDAVLDQLAKYIRELEHIEHRTVPVQWKVIMNLVFATASRLMHLTGSDGHNLDRDCFVYGSRATHFLELERLMTVANSPEMWLIQYIIGIALRCAQAAGLHLRNENLSLSTVKKRTMAQTWWALHSIECVLTSITGRPRIIAPMDCTVPYSTSVIDRSPDEHNAHPPDAVSSTTIRFAKSPRLADIPTSMDLFVHSWVKLDSLQHKILSQLYSARTAIHSWKHMQTDISTLTSELEAWALQELPSRPFSTGSEIQSHSQREVVLLHMYYQSAKICITRPCLCRLDRRIKGQSTESARFNQVTAEACVDAALHIANMLPDSSDPSWLYQEGPWWCAVHIVMQAITILLLEVAQESVQSTIEPQQLTIGVHRLVRSLEAMSAHDVVAHRALNLVRQLLGKQNRSRAFAASSESNERIGQLQMGESSYAFGL</sequence>
<dbReference type="AlphaFoldDB" id="A0A8K0W3X1"/>
<dbReference type="GO" id="GO:0003677">
    <property type="term" value="F:DNA binding"/>
    <property type="evidence" value="ECO:0007669"/>
    <property type="project" value="InterPro"/>
</dbReference>
<evidence type="ECO:0000313" key="4">
    <source>
        <dbReference type="EMBL" id="KAH7093140.1"/>
    </source>
</evidence>
<comment type="caution">
    <text evidence="4">The sequence shown here is derived from an EMBL/GenBank/DDBJ whole genome shotgun (WGS) entry which is preliminary data.</text>
</comment>
<evidence type="ECO:0000256" key="2">
    <source>
        <dbReference type="SAM" id="MobiDB-lite"/>
    </source>
</evidence>
<feature type="region of interest" description="Disordered" evidence="2">
    <location>
        <begin position="52"/>
        <end position="90"/>
    </location>
</feature>
<dbReference type="EMBL" id="JAGMVJ010000002">
    <property type="protein sequence ID" value="KAH7093140.1"/>
    <property type="molecule type" value="Genomic_DNA"/>
</dbReference>
<organism evidence="4 5">
    <name type="scientific">Paraphoma chrysanthemicola</name>
    <dbReference type="NCBI Taxonomy" id="798071"/>
    <lineage>
        <taxon>Eukaryota</taxon>
        <taxon>Fungi</taxon>
        <taxon>Dikarya</taxon>
        <taxon>Ascomycota</taxon>
        <taxon>Pezizomycotina</taxon>
        <taxon>Dothideomycetes</taxon>
        <taxon>Pleosporomycetidae</taxon>
        <taxon>Pleosporales</taxon>
        <taxon>Pleosporineae</taxon>
        <taxon>Phaeosphaeriaceae</taxon>
        <taxon>Paraphoma</taxon>
    </lineage>
</organism>
<keyword evidence="5" id="KW-1185">Reference proteome</keyword>
<dbReference type="OrthoDB" id="5296287at2759"/>
<dbReference type="GO" id="GO:0006351">
    <property type="term" value="P:DNA-templated transcription"/>
    <property type="evidence" value="ECO:0007669"/>
    <property type="project" value="InterPro"/>
</dbReference>
<reference evidence="4" key="1">
    <citation type="journal article" date="2021" name="Nat. Commun.">
        <title>Genetic determinants of endophytism in the Arabidopsis root mycobiome.</title>
        <authorList>
            <person name="Mesny F."/>
            <person name="Miyauchi S."/>
            <person name="Thiergart T."/>
            <person name="Pickel B."/>
            <person name="Atanasova L."/>
            <person name="Karlsson M."/>
            <person name="Huettel B."/>
            <person name="Barry K.W."/>
            <person name="Haridas S."/>
            <person name="Chen C."/>
            <person name="Bauer D."/>
            <person name="Andreopoulos W."/>
            <person name="Pangilinan J."/>
            <person name="LaButti K."/>
            <person name="Riley R."/>
            <person name="Lipzen A."/>
            <person name="Clum A."/>
            <person name="Drula E."/>
            <person name="Henrissat B."/>
            <person name="Kohler A."/>
            <person name="Grigoriev I.V."/>
            <person name="Martin F.M."/>
            <person name="Hacquard S."/>
        </authorList>
    </citation>
    <scope>NUCLEOTIDE SEQUENCE</scope>
    <source>
        <strain evidence="4">MPI-SDFR-AT-0120</strain>
    </source>
</reference>
<dbReference type="Pfam" id="PF04082">
    <property type="entry name" value="Fungal_trans"/>
    <property type="match status" value="1"/>
</dbReference>